<dbReference type="Proteomes" id="UP001551189">
    <property type="component" value="Unassembled WGS sequence"/>
</dbReference>
<evidence type="ECO:0000313" key="3">
    <source>
        <dbReference type="EMBL" id="MEU6805957.1"/>
    </source>
</evidence>
<evidence type="ECO:0000313" key="4">
    <source>
        <dbReference type="Proteomes" id="UP001551189"/>
    </source>
</evidence>
<comment type="caution">
    <text evidence="3">The sequence shown here is derived from an EMBL/GenBank/DDBJ whole genome shotgun (WGS) entry which is preliminary data.</text>
</comment>
<evidence type="ECO:0000256" key="2">
    <source>
        <dbReference type="SAM" id="Phobius"/>
    </source>
</evidence>
<sequence length="238" mass="24872">MGDVGVGDMNDRQGAPEKGTGAWGQAILAFVLFGVVAGGLWLQDAFAGPGTDSGPATCSTSDDASPAPRKRVSGAQLCTALNRKDLPKLVGTPLEEAEYATGSESESRWASGTKTITPEAKVELESHTVQISASYDDLPVAESIDYLGAGAQSRTVLGHKAVLYSGRTIAISFRLDGGDATSGPGGVARHLLVASDTKDKGDTYDLVIWREDRLPPDDAALFRIAEKVLPTLPGWKSG</sequence>
<reference evidence="3 4" key="1">
    <citation type="submission" date="2024-06" db="EMBL/GenBank/DDBJ databases">
        <title>The Natural Products Discovery Center: Release of the First 8490 Sequenced Strains for Exploring Actinobacteria Biosynthetic Diversity.</title>
        <authorList>
            <person name="Kalkreuter E."/>
            <person name="Kautsar S.A."/>
            <person name="Yang D."/>
            <person name="Bader C.D."/>
            <person name="Teijaro C.N."/>
            <person name="Fluegel L."/>
            <person name="Davis C.M."/>
            <person name="Simpson J.R."/>
            <person name="Lauterbach L."/>
            <person name="Steele A.D."/>
            <person name="Gui C."/>
            <person name="Meng S."/>
            <person name="Li G."/>
            <person name="Viehrig K."/>
            <person name="Ye F."/>
            <person name="Su P."/>
            <person name="Kiefer A.F."/>
            <person name="Nichols A."/>
            <person name="Cepeda A.J."/>
            <person name="Yan W."/>
            <person name="Fan B."/>
            <person name="Jiang Y."/>
            <person name="Adhikari A."/>
            <person name="Zheng C.-J."/>
            <person name="Schuster L."/>
            <person name="Cowan T.M."/>
            <person name="Smanski M.J."/>
            <person name="Chevrette M.G."/>
            <person name="De Carvalho L.P.S."/>
            <person name="Shen B."/>
        </authorList>
    </citation>
    <scope>NUCLEOTIDE SEQUENCE [LARGE SCALE GENOMIC DNA]</scope>
    <source>
        <strain evidence="3 4">NPDC046851</strain>
    </source>
</reference>
<protein>
    <submittedName>
        <fullName evidence="3">DUF6215 domain-containing protein</fullName>
    </submittedName>
</protein>
<feature type="region of interest" description="Disordered" evidence="1">
    <location>
        <begin position="51"/>
        <end position="71"/>
    </location>
</feature>
<dbReference type="EMBL" id="JBEYXT010000253">
    <property type="protein sequence ID" value="MEU6805957.1"/>
    <property type="molecule type" value="Genomic_DNA"/>
</dbReference>
<accession>A0ABV3B924</accession>
<feature type="compositionally biased region" description="Polar residues" evidence="1">
    <location>
        <begin position="54"/>
        <end position="63"/>
    </location>
</feature>
<keyword evidence="2" id="KW-1133">Transmembrane helix</keyword>
<feature type="transmembrane region" description="Helical" evidence="2">
    <location>
        <begin position="22"/>
        <end position="42"/>
    </location>
</feature>
<proteinExistence type="predicted"/>
<name>A0ABV3B924_9ACTN</name>
<dbReference type="InterPro" id="IPR046187">
    <property type="entry name" value="DUF6215"/>
</dbReference>
<evidence type="ECO:0000256" key="1">
    <source>
        <dbReference type="SAM" id="MobiDB-lite"/>
    </source>
</evidence>
<keyword evidence="2" id="KW-0472">Membrane</keyword>
<keyword evidence="2" id="KW-0812">Transmembrane</keyword>
<dbReference type="RefSeq" id="WP_359701275.1">
    <property type="nucleotide sequence ID" value="NZ_JBEYXT010000253.1"/>
</dbReference>
<keyword evidence="4" id="KW-1185">Reference proteome</keyword>
<organism evidence="3 4">
    <name type="scientific">Streptomyces neyagawaensis</name>
    <dbReference type="NCBI Taxonomy" id="42238"/>
    <lineage>
        <taxon>Bacteria</taxon>
        <taxon>Bacillati</taxon>
        <taxon>Actinomycetota</taxon>
        <taxon>Actinomycetes</taxon>
        <taxon>Kitasatosporales</taxon>
        <taxon>Streptomycetaceae</taxon>
        <taxon>Streptomyces</taxon>
    </lineage>
</organism>
<gene>
    <name evidence="3" type="ORF">ABZ931_33935</name>
</gene>
<dbReference type="Pfam" id="PF19721">
    <property type="entry name" value="DUF6215"/>
    <property type="match status" value="1"/>
</dbReference>